<keyword evidence="1" id="KW-0812">Transmembrane</keyword>
<organism evidence="2 3">
    <name type="scientific">Paraburkholderia hiiakae</name>
    <dbReference type="NCBI Taxonomy" id="1081782"/>
    <lineage>
        <taxon>Bacteria</taxon>
        <taxon>Pseudomonadati</taxon>
        <taxon>Pseudomonadota</taxon>
        <taxon>Betaproteobacteria</taxon>
        <taxon>Burkholderiales</taxon>
        <taxon>Burkholderiaceae</taxon>
        <taxon>Paraburkholderia</taxon>
    </lineage>
</organism>
<dbReference type="InterPro" id="IPR021741">
    <property type="entry name" value="DUF3311"/>
</dbReference>
<sequence>MSRISAGGRSGAGWYWAFLIPLALVVGVPFYNRVEPRLWGIPFFYWSQLLFVIIGALVTWLVYCATPESGSTMPEDGETP</sequence>
<dbReference type="RefSeq" id="WP_201697647.1">
    <property type="nucleotide sequence ID" value="NZ_CAJHCQ010000010.1"/>
</dbReference>
<evidence type="ECO:0000313" key="2">
    <source>
        <dbReference type="EMBL" id="CAD6543303.1"/>
    </source>
</evidence>
<reference evidence="2 3" key="1">
    <citation type="submission" date="2020-10" db="EMBL/GenBank/DDBJ databases">
        <authorList>
            <person name="Peeters C."/>
        </authorList>
    </citation>
    <scope>NUCLEOTIDE SEQUENCE [LARGE SCALE GENOMIC DNA]</scope>
    <source>
        <strain evidence="2 3">LMG 27952</strain>
    </source>
</reference>
<feature type="transmembrane region" description="Helical" evidence="1">
    <location>
        <begin position="12"/>
        <end position="31"/>
    </location>
</feature>
<dbReference type="EMBL" id="CAJHCQ010000010">
    <property type="protein sequence ID" value="CAD6543303.1"/>
    <property type="molecule type" value="Genomic_DNA"/>
</dbReference>
<keyword evidence="3" id="KW-1185">Reference proteome</keyword>
<gene>
    <name evidence="2" type="ORF">LMG27952_04019</name>
</gene>
<feature type="transmembrane region" description="Helical" evidence="1">
    <location>
        <begin position="43"/>
        <end position="63"/>
    </location>
</feature>
<protein>
    <recommendedName>
        <fullName evidence="4">DUF3311 domain-containing protein</fullName>
    </recommendedName>
</protein>
<evidence type="ECO:0000313" key="3">
    <source>
        <dbReference type="Proteomes" id="UP000656319"/>
    </source>
</evidence>
<dbReference type="Pfam" id="PF11755">
    <property type="entry name" value="DUF3311"/>
    <property type="match status" value="1"/>
</dbReference>
<keyword evidence="1" id="KW-0472">Membrane</keyword>
<dbReference type="Proteomes" id="UP000656319">
    <property type="component" value="Unassembled WGS sequence"/>
</dbReference>
<keyword evidence="1" id="KW-1133">Transmembrane helix</keyword>
<proteinExistence type="predicted"/>
<name>A0ABM8NTX5_9BURK</name>
<comment type="caution">
    <text evidence="2">The sequence shown here is derived from an EMBL/GenBank/DDBJ whole genome shotgun (WGS) entry which is preliminary data.</text>
</comment>
<accession>A0ABM8NTX5</accession>
<evidence type="ECO:0000256" key="1">
    <source>
        <dbReference type="SAM" id="Phobius"/>
    </source>
</evidence>
<evidence type="ECO:0008006" key="4">
    <source>
        <dbReference type="Google" id="ProtNLM"/>
    </source>
</evidence>